<dbReference type="Proteomes" id="UP001519332">
    <property type="component" value="Unassembled WGS sequence"/>
</dbReference>
<dbReference type="GO" id="GO:0003677">
    <property type="term" value="F:DNA binding"/>
    <property type="evidence" value="ECO:0007669"/>
    <property type="project" value="UniProtKB-KW"/>
</dbReference>
<dbReference type="EMBL" id="JAGINW010000001">
    <property type="protein sequence ID" value="MBP2327856.1"/>
    <property type="molecule type" value="Genomic_DNA"/>
</dbReference>
<keyword evidence="4" id="KW-0804">Transcription</keyword>
<evidence type="ECO:0000256" key="4">
    <source>
        <dbReference type="ARBA" id="ARBA00023163"/>
    </source>
</evidence>
<evidence type="ECO:0000259" key="5">
    <source>
        <dbReference type="Pfam" id="PF04198"/>
    </source>
</evidence>
<dbReference type="PANTHER" id="PTHR34294">
    <property type="entry name" value="TRANSCRIPTIONAL REGULATOR-RELATED"/>
    <property type="match status" value="1"/>
</dbReference>
<dbReference type="RefSeq" id="WP_209644953.1">
    <property type="nucleotide sequence ID" value="NZ_JAGINW010000001.1"/>
</dbReference>
<evidence type="ECO:0000259" key="6">
    <source>
        <dbReference type="Pfam" id="PF12802"/>
    </source>
</evidence>
<dbReference type="Gene3D" id="3.40.50.1360">
    <property type="match status" value="1"/>
</dbReference>
<accession>A0ABS4TTW2</accession>
<evidence type="ECO:0000256" key="2">
    <source>
        <dbReference type="ARBA" id="ARBA00023015"/>
    </source>
</evidence>
<proteinExistence type="inferred from homology"/>
<dbReference type="SUPFAM" id="SSF100950">
    <property type="entry name" value="NagB/RpiA/CoA transferase-like"/>
    <property type="match status" value="1"/>
</dbReference>
<evidence type="ECO:0000256" key="1">
    <source>
        <dbReference type="ARBA" id="ARBA00010466"/>
    </source>
</evidence>
<reference evidence="7 8" key="1">
    <citation type="submission" date="2021-03" db="EMBL/GenBank/DDBJ databases">
        <title>Sequencing the genomes of 1000 actinobacteria strains.</title>
        <authorList>
            <person name="Klenk H.-P."/>
        </authorList>
    </citation>
    <scope>NUCLEOTIDE SEQUENCE [LARGE SCALE GENOMIC DNA]</scope>
    <source>
        <strain evidence="7 8">DSM 46670</strain>
    </source>
</reference>
<comment type="similarity">
    <text evidence="1">Belongs to the SorC transcriptional regulatory family.</text>
</comment>
<dbReference type="InterPro" id="IPR051054">
    <property type="entry name" value="SorC_transcr_regulators"/>
</dbReference>
<keyword evidence="3 7" id="KW-0238">DNA-binding</keyword>
<feature type="domain" description="Sugar-binding" evidence="5">
    <location>
        <begin position="72"/>
        <end position="324"/>
    </location>
</feature>
<dbReference type="PANTHER" id="PTHR34294:SF1">
    <property type="entry name" value="TRANSCRIPTIONAL REGULATOR LSRR"/>
    <property type="match status" value="1"/>
</dbReference>
<dbReference type="InterPro" id="IPR036390">
    <property type="entry name" value="WH_DNA-bd_sf"/>
</dbReference>
<evidence type="ECO:0000256" key="3">
    <source>
        <dbReference type="ARBA" id="ARBA00023125"/>
    </source>
</evidence>
<dbReference type="InterPro" id="IPR037171">
    <property type="entry name" value="NagB/RpiA_transferase-like"/>
</dbReference>
<evidence type="ECO:0000313" key="7">
    <source>
        <dbReference type="EMBL" id="MBP2327856.1"/>
    </source>
</evidence>
<sequence>MKPEKPGTRINGDRLSLLTKVARLYHEQGIRQPEIAERLTISQSRVSRLLKEAVARGIVRTVVVPPVGVYPELEDALQARYQLRDVVVADSGGQDEMSLLNAIGGAGAAYLETTLHADDRVGISSWSASLLAVVDAMAPRPTRSARSVVQVIGGVGHASVQVKATRLTERLASVTGAEPVFLPAPGLVANKVVRDSLFTDLPIASVVSAWQDLTVLLVGIGSLRPSPLLKESGNTLSEEEMAGLRELGAVGDVCLRFFDADGVLVESPLNDRVLGLSVDELRRVPRRVAVAGGERKVETIRAALRGQWVDVLITDNWTAKALLES</sequence>
<evidence type="ECO:0000313" key="8">
    <source>
        <dbReference type="Proteomes" id="UP001519332"/>
    </source>
</evidence>
<dbReference type="Gene3D" id="1.10.10.60">
    <property type="entry name" value="Homeodomain-like"/>
    <property type="match status" value="1"/>
</dbReference>
<comment type="caution">
    <text evidence="7">The sequence shown here is derived from an EMBL/GenBank/DDBJ whole genome shotgun (WGS) entry which is preliminary data.</text>
</comment>
<keyword evidence="2" id="KW-0805">Transcription regulation</keyword>
<gene>
    <name evidence="7" type="ORF">JOF56_008241</name>
</gene>
<organism evidence="7 8">
    <name type="scientific">Kibdelosporangium banguiense</name>
    <dbReference type="NCBI Taxonomy" id="1365924"/>
    <lineage>
        <taxon>Bacteria</taxon>
        <taxon>Bacillati</taxon>
        <taxon>Actinomycetota</taxon>
        <taxon>Actinomycetes</taxon>
        <taxon>Pseudonocardiales</taxon>
        <taxon>Pseudonocardiaceae</taxon>
        <taxon>Kibdelosporangium</taxon>
    </lineage>
</organism>
<feature type="domain" description="HTH marR-type" evidence="6">
    <location>
        <begin position="24"/>
        <end position="63"/>
    </location>
</feature>
<protein>
    <submittedName>
        <fullName evidence="7">DNA-binding transcriptional regulator LsrR (DeoR family)</fullName>
    </submittedName>
</protein>
<dbReference type="Pfam" id="PF12802">
    <property type="entry name" value="MarR_2"/>
    <property type="match status" value="1"/>
</dbReference>
<name>A0ABS4TTW2_9PSEU</name>
<dbReference type="InterPro" id="IPR007324">
    <property type="entry name" value="Sugar-bd_dom_put"/>
</dbReference>
<dbReference type="InterPro" id="IPR000835">
    <property type="entry name" value="HTH_MarR-typ"/>
</dbReference>
<keyword evidence="8" id="KW-1185">Reference proteome</keyword>
<dbReference type="SUPFAM" id="SSF46785">
    <property type="entry name" value="Winged helix' DNA-binding domain"/>
    <property type="match status" value="1"/>
</dbReference>
<dbReference type="Pfam" id="PF04198">
    <property type="entry name" value="Sugar-bind"/>
    <property type="match status" value="1"/>
</dbReference>